<keyword evidence="1" id="KW-1133">Transmembrane helix</keyword>
<dbReference type="AlphaFoldDB" id="A0A0S2TBI9"/>
<feature type="transmembrane region" description="Helical" evidence="1">
    <location>
        <begin position="77"/>
        <end position="96"/>
    </location>
</feature>
<accession>A0A0S2TBI9</accession>
<keyword evidence="4" id="KW-1185">Reference proteome</keyword>
<dbReference type="EMBL" id="CP013099">
    <property type="protein sequence ID" value="ALP52523.1"/>
    <property type="molecule type" value="Genomic_DNA"/>
</dbReference>
<feature type="transmembrane region" description="Helical" evidence="1">
    <location>
        <begin position="202"/>
        <end position="220"/>
    </location>
</feature>
<keyword evidence="2" id="KW-0732">Signal</keyword>
<name>A0A0S2TBI9_9GAMM</name>
<dbReference type="InterPro" id="IPR032809">
    <property type="entry name" value="Put_HupE_UreJ"/>
</dbReference>
<dbReference type="Pfam" id="PF13795">
    <property type="entry name" value="HupE_UreJ_2"/>
    <property type="match status" value="1"/>
</dbReference>
<feature type="transmembrane region" description="Helical" evidence="1">
    <location>
        <begin position="165"/>
        <end position="190"/>
    </location>
</feature>
<evidence type="ECO:0000313" key="3">
    <source>
        <dbReference type="EMBL" id="ALP52523.1"/>
    </source>
</evidence>
<dbReference type="KEGG" id="tee:Tel_04825"/>
<evidence type="ECO:0008006" key="5">
    <source>
        <dbReference type="Google" id="ProtNLM"/>
    </source>
</evidence>
<keyword evidence="1" id="KW-0812">Transmembrane</keyword>
<evidence type="ECO:0000256" key="1">
    <source>
        <dbReference type="SAM" id="Phobius"/>
    </source>
</evidence>
<evidence type="ECO:0000313" key="4">
    <source>
        <dbReference type="Proteomes" id="UP000055136"/>
    </source>
</evidence>
<evidence type="ECO:0000256" key="2">
    <source>
        <dbReference type="SAM" id="SignalP"/>
    </source>
</evidence>
<protein>
    <recommendedName>
        <fullName evidence="5">HupE/UreJ family protein</fullName>
    </recommendedName>
</protein>
<feature type="signal peptide" evidence="2">
    <location>
        <begin position="1"/>
        <end position="26"/>
    </location>
</feature>
<feature type="transmembrane region" description="Helical" evidence="1">
    <location>
        <begin position="134"/>
        <end position="153"/>
    </location>
</feature>
<sequence>MPVKRNLFILMAGLVLYALLSNLAFAHGMSEEEKQAIIDGGNLQYMWLGATHMLSGYDHLAFVFGIIFFLSTFRDIAKYVTAFTLGHSVTLIYATFNAIQLNYFLIDAVIALSVCYIAFANIDGFRKYLGITPPNMMLMIVGLGLIHGFGLSTRLQELPLSEDGLLLNIISFNVGIELGQISALFLMLLLIAAWRKTHGFKAFSLIANYALIAMGVYLFFMQMHGYEHATNEELAAAKATPAQTAALVDGLQNGESTEWKDSIEISIPARGDKEYKLFLTKGARFEYSWQTDGEPLFFDFHGEPAGDTTGYFESFGKGTESRSSGSLTSSFEGTHGWYWKNNTLSPVNITLKVSGDYRLIDKDKIIEKPPAKPKTTHESIGSL</sequence>
<organism evidence="3 4">
    <name type="scientific">Candidatus Tenderia electrophaga</name>
    <dbReference type="NCBI Taxonomy" id="1748243"/>
    <lineage>
        <taxon>Bacteria</taxon>
        <taxon>Pseudomonadati</taxon>
        <taxon>Pseudomonadota</taxon>
        <taxon>Gammaproteobacteria</taxon>
        <taxon>Candidatus Tenderiales</taxon>
        <taxon>Candidatus Tenderiaceae</taxon>
        <taxon>Candidatus Tenderia</taxon>
    </lineage>
</organism>
<proteinExistence type="predicted"/>
<feature type="transmembrane region" description="Helical" evidence="1">
    <location>
        <begin position="50"/>
        <end position="70"/>
    </location>
</feature>
<feature type="transmembrane region" description="Helical" evidence="1">
    <location>
        <begin position="102"/>
        <end position="122"/>
    </location>
</feature>
<gene>
    <name evidence="3" type="ORF">Tel_04825</name>
</gene>
<dbReference type="STRING" id="1748243.Tel_04825"/>
<keyword evidence="1" id="KW-0472">Membrane</keyword>
<feature type="chain" id="PRO_5006604826" description="HupE/UreJ family protein" evidence="2">
    <location>
        <begin position="27"/>
        <end position="383"/>
    </location>
</feature>
<dbReference type="Proteomes" id="UP000055136">
    <property type="component" value="Chromosome"/>
</dbReference>
<reference evidence="3" key="1">
    <citation type="submission" date="2015-10" db="EMBL/GenBank/DDBJ databases">
        <title>Description of Candidatus Tenderia electrophaga gen. nov, sp. nov., an Uncultivated Electroautotroph from a Biocathode Enrichment.</title>
        <authorList>
            <person name="Eddie B.J."/>
            <person name="Malanoski A.P."/>
            <person name="Wang Z."/>
            <person name="Hall R.J."/>
            <person name="Oh S.D."/>
            <person name="Heiner C."/>
            <person name="Lin B."/>
            <person name="Strycharz-Glaven S.M."/>
        </authorList>
    </citation>
    <scope>NUCLEOTIDE SEQUENCE [LARGE SCALE GENOMIC DNA]</scope>
    <source>
        <strain evidence="3">NRL1</strain>
    </source>
</reference>